<dbReference type="SUPFAM" id="SSF51905">
    <property type="entry name" value="FAD/NAD(P)-binding domain"/>
    <property type="match status" value="1"/>
</dbReference>
<name>A0A6M6BHT2_9BACT</name>
<protein>
    <submittedName>
        <fullName evidence="4">NAD(P)-binding protein</fullName>
    </submittedName>
</protein>
<dbReference type="Proteomes" id="UP000501623">
    <property type="component" value="Chromosome"/>
</dbReference>
<dbReference type="InterPro" id="IPR002938">
    <property type="entry name" value="FAD-bd"/>
</dbReference>
<dbReference type="InterPro" id="IPR036188">
    <property type="entry name" value="FAD/NAD-bd_sf"/>
</dbReference>
<dbReference type="KEGG" id="hts:HMJ29_12610"/>
<keyword evidence="2" id="KW-0503">Monooxygenase</keyword>
<evidence type="ECO:0000256" key="2">
    <source>
        <dbReference type="ARBA" id="ARBA00023033"/>
    </source>
</evidence>
<dbReference type="AlphaFoldDB" id="A0A6M6BHT2"/>
<dbReference type="PANTHER" id="PTHR13789">
    <property type="entry name" value="MONOOXYGENASE"/>
    <property type="match status" value="1"/>
</dbReference>
<dbReference type="PANTHER" id="PTHR13789:SF309">
    <property type="entry name" value="PUTATIVE (AFU_ORTHOLOGUE AFUA_6G14510)-RELATED"/>
    <property type="match status" value="1"/>
</dbReference>
<dbReference type="InterPro" id="IPR050493">
    <property type="entry name" value="FAD-dep_Monooxygenase_BioMet"/>
</dbReference>
<sequence length="384" mass="42036">MADFLIVGAGIGGLTTAHALLGLGHTVRVYEATPELRETGAGVVIGANAMRALHQLGLHDAVRAHGTPVLYLNLLDQQGRLLQAADTSAFTQKLGFDNVGIHRVALQQELLRHLPAGTVVLGKPFERFEEAPTGLTVHFTDGTTATADFLIGTDGLRSRVRRQLLPETAPRYAGYTCWRAIVDASRLQLPLGESAEIWGEKGRRFGYVPVGGGRVYWFACLNSPEPQNPRYRAYRVTDLQQEFARFPAPVPALLSLTRPDQLLWNDILDLKPLRHLAYGRVLLLGDAGHATTPNMGQGAGMALEDAAELATCLAATSSPVAAFRRFEQRRLPRTTRIVQTSWRLGQVGQWENPLLTGLRNSIMRLLPAAVSRSQMAWLYEAPVA</sequence>
<dbReference type="RefSeq" id="WP_171591830.1">
    <property type="nucleotide sequence ID" value="NZ_CP053538.1"/>
</dbReference>
<evidence type="ECO:0000313" key="5">
    <source>
        <dbReference type="Proteomes" id="UP000501623"/>
    </source>
</evidence>
<dbReference type="PRINTS" id="PR00420">
    <property type="entry name" value="RNGMNOXGNASE"/>
</dbReference>
<accession>A0A6M6BHT2</accession>
<gene>
    <name evidence="4" type="ORF">HMJ29_12610</name>
</gene>
<keyword evidence="5" id="KW-1185">Reference proteome</keyword>
<evidence type="ECO:0000259" key="3">
    <source>
        <dbReference type="Pfam" id="PF01494"/>
    </source>
</evidence>
<reference evidence="4 5" key="1">
    <citation type="submission" date="2020-05" db="EMBL/GenBank/DDBJ databases">
        <title>Complete genome sequence of Hymenobacter sp. TS19 in Coasted Sand Dune.</title>
        <authorList>
            <person name="Lee J.-H."/>
            <person name="Jung J.-H."/>
            <person name="Jeong S."/>
            <person name="Zhao L."/>
            <person name="Kim M.-K."/>
            <person name="Seo H.-S."/>
            <person name="Lim S."/>
        </authorList>
    </citation>
    <scope>NUCLEOTIDE SEQUENCE [LARGE SCALE GENOMIC DNA]</scope>
    <source>
        <strain evidence="4 5">TS19</strain>
    </source>
</reference>
<dbReference type="Pfam" id="PF01494">
    <property type="entry name" value="FAD_binding_3"/>
    <property type="match status" value="1"/>
</dbReference>
<dbReference type="GO" id="GO:0004497">
    <property type="term" value="F:monooxygenase activity"/>
    <property type="evidence" value="ECO:0007669"/>
    <property type="project" value="UniProtKB-KW"/>
</dbReference>
<keyword evidence="1" id="KW-0560">Oxidoreductase</keyword>
<organism evidence="4 5">
    <name type="scientific">Hymenobacter taeanensis</name>
    <dbReference type="NCBI Taxonomy" id="2735321"/>
    <lineage>
        <taxon>Bacteria</taxon>
        <taxon>Pseudomonadati</taxon>
        <taxon>Bacteroidota</taxon>
        <taxon>Cytophagia</taxon>
        <taxon>Cytophagales</taxon>
        <taxon>Hymenobacteraceae</taxon>
        <taxon>Hymenobacter</taxon>
    </lineage>
</organism>
<evidence type="ECO:0000313" key="4">
    <source>
        <dbReference type="EMBL" id="QJX47737.1"/>
    </source>
</evidence>
<proteinExistence type="predicted"/>
<feature type="domain" description="FAD-binding" evidence="3">
    <location>
        <begin position="3"/>
        <end position="340"/>
    </location>
</feature>
<dbReference type="EMBL" id="CP053538">
    <property type="protein sequence ID" value="QJX47737.1"/>
    <property type="molecule type" value="Genomic_DNA"/>
</dbReference>
<evidence type="ECO:0000256" key="1">
    <source>
        <dbReference type="ARBA" id="ARBA00023002"/>
    </source>
</evidence>
<dbReference type="GO" id="GO:0071949">
    <property type="term" value="F:FAD binding"/>
    <property type="evidence" value="ECO:0007669"/>
    <property type="project" value="InterPro"/>
</dbReference>
<dbReference type="Gene3D" id="3.50.50.60">
    <property type="entry name" value="FAD/NAD(P)-binding domain"/>
    <property type="match status" value="1"/>
</dbReference>